<evidence type="ECO:0000313" key="26">
    <source>
        <dbReference type="Proteomes" id="UP000242188"/>
    </source>
</evidence>
<dbReference type="GO" id="GO:0031054">
    <property type="term" value="P:pre-miRNA processing"/>
    <property type="evidence" value="ECO:0007669"/>
    <property type="project" value="InterPro"/>
</dbReference>
<evidence type="ECO:0000256" key="7">
    <source>
        <dbReference type="ARBA" id="ARBA00017706"/>
    </source>
</evidence>
<evidence type="ECO:0000259" key="23">
    <source>
        <dbReference type="PROSITE" id="PS50137"/>
    </source>
</evidence>
<evidence type="ECO:0000256" key="21">
    <source>
        <dbReference type="PROSITE-ProRule" id="PRU00266"/>
    </source>
</evidence>
<dbReference type="GO" id="GO:0070877">
    <property type="term" value="C:microprocessor complex"/>
    <property type="evidence" value="ECO:0007669"/>
    <property type="project" value="TreeGrafter"/>
</dbReference>
<feature type="compositionally biased region" description="Low complexity" evidence="22">
    <location>
        <begin position="191"/>
        <end position="202"/>
    </location>
</feature>
<feature type="region of interest" description="Disordered" evidence="22">
    <location>
        <begin position="1379"/>
        <end position="1426"/>
    </location>
</feature>
<dbReference type="InterPro" id="IPR014720">
    <property type="entry name" value="dsRBD_dom"/>
</dbReference>
<accession>A0A210QU92</accession>
<dbReference type="PANTHER" id="PTHR11207:SF0">
    <property type="entry name" value="RIBONUCLEASE 3"/>
    <property type="match status" value="1"/>
</dbReference>
<dbReference type="GO" id="GO:0046872">
    <property type="term" value="F:metal ion binding"/>
    <property type="evidence" value="ECO:0007669"/>
    <property type="project" value="UniProtKB-KW"/>
</dbReference>
<dbReference type="InterPro" id="IPR058938">
    <property type="entry name" value="Helical_CED_Drosha"/>
</dbReference>
<keyword evidence="13" id="KW-0378">Hydrolase</keyword>
<evidence type="ECO:0000256" key="16">
    <source>
        <dbReference type="ARBA" id="ARBA00023211"/>
    </source>
</evidence>
<feature type="compositionally biased region" description="Basic and acidic residues" evidence="22">
    <location>
        <begin position="364"/>
        <end position="389"/>
    </location>
</feature>
<sequence>MDLRGNPRFMGQMRFPGGVGNNISPRMHQHQGVIPNGSPFLQNQSPNNPVLAQMSPSLRLPMGCHPTGPPPPTMRLFSPVGNVPITGPGQPVQPLWGSGAIAGMQRPNPMTARGQMMPGNMNIGNVSSLNFMGAAPNVPSQHDQLAFNPTAINLQVPQQGGMGFMNGGQIRSPVFQNMNQAPFGIAGNMGPGQNQPNQNCQNVDSKGADKRNLQSSLRSQNYRDRGRRDHDRGQGQERRHGSNGRHNRDSERSQRSDRNSNDRGGFRSMASDRSSEKQGAIHARDRDSTESRKSRRESFGRTDSRRGGNSRPRDSPKDDNTQKNDTRGYGSRRENSRGNIRRDNNSRSSGTRGDNVNESPRGGGRRENRPYGNRENEDETRGTKRRNNEESYSSDSKRKRTLSPELMTSKPEEGLAGEEPSDEETESQDQSEAVEPNDVTPPAWIRCSPADLYFIRNTESGCVESTKRMTDLEAKFDQELLQRAKLIKEAQPKVEVPPPLPVHSHVHHHHHSDSDSSSSSSSSSGSDSDENEDEDNKWMEELNRKKNHPYRLHEELWYNDPGEMNDGPVCRCSLKSRRTGIRHDKYPGEEASDRCNPVSSNTNLLYHYVITMSPPTNFLTRSPTIIEHDNHEYIFEGFSLFSHYKLENIPVCKVIRFNISYTIHFFEETVPENYSIRSMDLFSQFLFTEILELVDLDWKGPGDDNSCPRFHLMPRFARSLPENGKEILSMNEVLLYLLRCSKPLLEETELAQILKSDQHDWENFLDEIRGMVVTYPGMKPSSLRIDQLDRQQSETDVITYPLIIHFGIRPAQLSYAGDPYYQKTWKQYVKFKHLLNSKPKVTFSDKQKLEQKESYLQELRTKSTMKREVTVEISSEGFLRTGIKSDITQHAMLIPVLLGHLRFHQCLSVLEKTLDYRFNDRSLLQLALTHTSYKVNYGTNPDHARNSLSNCGRRQLEYGDRKIHYAHTRKRGINILLNIMSRMGNKEELSSEIPHNERLEFLGDAVVEFITSVHLFHMFPWLEEGGLTTYRAAIVQNQQLAVLAKKLTLQNFMLYAHGPDLCHESDLKHAMANCFEALMGALFIDNGIELAGRIYCQTLFDDDRLVKTWRELALHPLQEEEPNGDRQWLESSPALQKLLNFEEATGITFNHIRLLAKAFTLRSVGYNNLTLGHNQRLEFLGDTVLQLVASQFLFRHFPDHHEGHLSLLRSSLVNNRTQSIVCDDLNMSEYAIFAETRGEKLYMKTKEKADLLEAFIGALFVDKGIEYCEVFCNVCFFPRLKDFIMNQDWNDPKSQLQQCCLTLRELDGGEPDIPLYKMIEAFGPTNTRQYTVAVYFRDERLAKGMGHSIQQAEMAAARNALKERSELFPILAHQKRFLEKKQKRRKHGRKQGGGERSGGERGSSSAYSPSPSKSADSKRRQDSWWLKSGTTRLMPDSWWLKSATTRLMVAG</sequence>
<feature type="domain" description="DRBM" evidence="23">
    <location>
        <begin position="1291"/>
        <end position="1366"/>
    </location>
</feature>
<dbReference type="GO" id="GO:0003723">
    <property type="term" value="F:RNA binding"/>
    <property type="evidence" value="ECO:0007669"/>
    <property type="project" value="UniProtKB-UniRule"/>
</dbReference>
<evidence type="ECO:0000256" key="2">
    <source>
        <dbReference type="ARBA" id="ARBA00001936"/>
    </source>
</evidence>
<dbReference type="GO" id="GO:0006364">
    <property type="term" value="P:rRNA processing"/>
    <property type="evidence" value="ECO:0007669"/>
    <property type="project" value="InterPro"/>
</dbReference>
<evidence type="ECO:0000256" key="13">
    <source>
        <dbReference type="ARBA" id="ARBA00022801"/>
    </source>
</evidence>
<evidence type="ECO:0000256" key="18">
    <source>
        <dbReference type="ARBA" id="ARBA00032486"/>
    </source>
</evidence>
<evidence type="ECO:0000256" key="6">
    <source>
        <dbReference type="ARBA" id="ARBA00012177"/>
    </source>
</evidence>
<keyword evidence="15 21" id="KW-0694">RNA-binding</keyword>
<evidence type="ECO:0000256" key="10">
    <source>
        <dbReference type="ARBA" id="ARBA00022723"/>
    </source>
</evidence>
<name>A0A210QU92_MIZYE</name>
<proteinExistence type="inferred from homology"/>
<keyword evidence="14" id="KW-0460">Magnesium</keyword>
<protein>
    <recommendedName>
        <fullName evidence="7">Ribonuclease 3</fullName>
        <ecNumber evidence="6">3.1.26.3</ecNumber>
    </recommendedName>
    <alternativeName>
        <fullName evidence="18">Ribonuclease III</fullName>
    </alternativeName>
    <alternativeName>
        <fullName evidence="19 20">protein Drosha</fullName>
    </alternativeName>
</protein>
<dbReference type="InterPro" id="IPR036389">
    <property type="entry name" value="RNase_III_sf"/>
</dbReference>
<dbReference type="EC" id="3.1.26.3" evidence="6"/>
<dbReference type="Gene3D" id="3.30.160.20">
    <property type="match status" value="1"/>
</dbReference>
<evidence type="ECO:0000256" key="19">
    <source>
        <dbReference type="ARBA" id="ARBA00078955"/>
    </source>
</evidence>
<keyword evidence="26" id="KW-1185">Reference proteome</keyword>
<dbReference type="Pfam" id="PF14622">
    <property type="entry name" value="Ribonucleas_3_3"/>
    <property type="match status" value="1"/>
</dbReference>
<comment type="cofactor">
    <cofactor evidence="2">
        <name>Mn(2+)</name>
        <dbReference type="ChEBI" id="CHEBI:29035"/>
    </cofactor>
</comment>
<dbReference type="Pfam" id="PF00636">
    <property type="entry name" value="Ribonuclease_3"/>
    <property type="match status" value="1"/>
</dbReference>
<dbReference type="CDD" id="cd00593">
    <property type="entry name" value="RIBOc"/>
    <property type="match status" value="2"/>
</dbReference>
<evidence type="ECO:0000256" key="11">
    <source>
        <dbReference type="ARBA" id="ARBA00022737"/>
    </source>
</evidence>
<feature type="compositionally biased region" description="Basic and acidic residues" evidence="22">
    <location>
        <begin position="282"/>
        <end position="345"/>
    </location>
</feature>
<dbReference type="SMART" id="SM00358">
    <property type="entry name" value="DSRM"/>
    <property type="match status" value="1"/>
</dbReference>
<dbReference type="CDD" id="cd19877">
    <property type="entry name" value="DSRM_RNAse_III_meta_like"/>
    <property type="match status" value="1"/>
</dbReference>
<dbReference type="PANTHER" id="PTHR11207">
    <property type="entry name" value="RIBONUCLEASE III"/>
    <property type="match status" value="1"/>
</dbReference>
<keyword evidence="8" id="KW-0690">Ribosome biogenesis</keyword>
<feature type="region of interest" description="Disordered" evidence="22">
    <location>
        <begin position="495"/>
        <end position="536"/>
    </location>
</feature>
<feature type="compositionally biased region" description="Basic residues" evidence="22">
    <location>
        <begin position="1381"/>
        <end position="1390"/>
    </location>
</feature>
<evidence type="ECO:0000256" key="14">
    <source>
        <dbReference type="ARBA" id="ARBA00022842"/>
    </source>
</evidence>
<dbReference type="Pfam" id="PF26050">
    <property type="entry name" value="Helical_CED_Drosha"/>
    <property type="match status" value="1"/>
</dbReference>
<reference evidence="25 26" key="1">
    <citation type="journal article" date="2017" name="Nat. Ecol. Evol.">
        <title>Scallop genome provides insights into evolution of bilaterian karyotype and development.</title>
        <authorList>
            <person name="Wang S."/>
            <person name="Zhang J."/>
            <person name="Jiao W."/>
            <person name="Li J."/>
            <person name="Xun X."/>
            <person name="Sun Y."/>
            <person name="Guo X."/>
            <person name="Huan P."/>
            <person name="Dong B."/>
            <person name="Zhang L."/>
            <person name="Hu X."/>
            <person name="Sun X."/>
            <person name="Wang J."/>
            <person name="Zhao C."/>
            <person name="Wang Y."/>
            <person name="Wang D."/>
            <person name="Huang X."/>
            <person name="Wang R."/>
            <person name="Lv J."/>
            <person name="Li Y."/>
            <person name="Zhang Z."/>
            <person name="Liu B."/>
            <person name="Lu W."/>
            <person name="Hui Y."/>
            <person name="Liang J."/>
            <person name="Zhou Z."/>
            <person name="Hou R."/>
            <person name="Li X."/>
            <person name="Liu Y."/>
            <person name="Li H."/>
            <person name="Ning X."/>
            <person name="Lin Y."/>
            <person name="Zhao L."/>
            <person name="Xing Q."/>
            <person name="Dou J."/>
            <person name="Li Y."/>
            <person name="Mao J."/>
            <person name="Guo H."/>
            <person name="Dou H."/>
            <person name="Li T."/>
            <person name="Mu C."/>
            <person name="Jiang W."/>
            <person name="Fu Q."/>
            <person name="Fu X."/>
            <person name="Miao Y."/>
            <person name="Liu J."/>
            <person name="Yu Q."/>
            <person name="Li R."/>
            <person name="Liao H."/>
            <person name="Li X."/>
            <person name="Kong Y."/>
            <person name="Jiang Z."/>
            <person name="Chourrout D."/>
            <person name="Li R."/>
            <person name="Bao Z."/>
        </authorList>
    </citation>
    <scope>NUCLEOTIDE SEQUENCE [LARGE SCALE GENOMIC DNA]</scope>
    <source>
        <strain evidence="25 26">PY_sf001</strain>
    </source>
</reference>
<feature type="compositionally biased region" description="Low complexity" evidence="22">
    <location>
        <begin position="1402"/>
        <end position="1414"/>
    </location>
</feature>
<dbReference type="EMBL" id="NEDP02001845">
    <property type="protein sequence ID" value="OWF52289.1"/>
    <property type="molecule type" value="Genomic_DNA"/>
</dbReference>
<dbReference type="PROSITE" id="PS00517">
    <property type="entry name" value="RNASE_3_1"/>
    <property type="match status" value="1"/>
</dbReference>
<evidence type="ECO:0000313" key="25">
    <source>
        <dbReference type="EMBL" id="OWF52289.1"/>
    </source>
</evidence>
<dbReference type="FunFam" id="1.10.1520.10:FF:000002">
    <property type="entry name" value="Drosha ribonuclease III"/>
    <property type="match status" value="1"/>
</dbReference>
<comment type="cofactor">
    <cofactor evidence="3">
        <name>Mg(2+)</name>
        <dbReference type="ChEBI" id="CHEBI:18420"/>
    </cofactor>
</comment>
<evidence type="ECO:0000256" key="3">
    <source>
        <dbReference type="ARBA" id="ARBA00001946"/>
    </source>
</evidence>
<dbReference type="GO" id="GO:0004525">
    <property type="term" value="F:ribonuclease III activity"/>
    <property type="evidence" value="ECO:0007669"/>
    <property type="project" value="UniProtKB-EC"/>
</dbReference>
<keyword evidence="16" id="KW-0464">Manganese</keyword>
<feature type="domain" description="RNase III" evidence="24">
    <location>
        <begin position="907"/>
        <end position="1087"/>
    </location>
</feature>
<comment type="subcellular location">
    <subcellularLocation>
        <location evidence="4">Nucleus</location>
    </subcellularLocation>
</comment>
<evidence type="ECO:0000256" key="4">
    <source>
        <dbReference type="ARBA" id="ARBA00004123"/>
    </source>
</evidence>
<dbReference type="Proteomes" id="UP000242188">
    <property type="component" value="Unassembled WGS sequence"/>
</dbReference>
<feature type="domain" description="RNase III" evidence="24">
    <location>
        <begin position="1138"/>
        <end position="1264"/>
    </location>
</feature>
<dbReference type="InterPro" id="IPR000999">
    <property type="entry name" value="RNase_III_dom"/>
</dbReference>
<dbReference type="STRING" id="6573.A0A210QU92"/>
<keyword evidence="12" id="KW-0255">Endonuclease</keyword>
<feature type="compositionally biased region" description="Acidic residues" evidence="22">
    <location>
        <begin position="415"/>
        <end position="429"/>
    </location>
</feature>
<dbReference type="Gene3D" id="1.10.1520.10">
    <property type="entry name" value="Ribonuclease III domain"/>
    <property type="match status" value="2"/>
</dbReference>
<evidence type="ECO:0000256" key="17">
    <source>
        <dbReference type="ARBA" id="ARBA00023242"/>
    </source>
</evidence>
<dbReference type="OrthoDB" id="67027at2759"/>
<evidence type="ECO:0000256" key="9">
    <source>
        <dbReference type="ARBA" id="ARBA00022722"/>
    </source>
</evidence>
<dbReference type="PROSITE" id="PS50142">
    <property type="entry name" value="RNASE_3_2"/>
    <property type="match status" value="2"/>
</dbReference>
<feature type="compositionally biased region" description="Polar residues" evidence="22">
    <location>
        <begin position="346"/>
        <end position="358"/>
    </location>
</feature>
<evidence type="ECO:0000256" key="1">
    <source>
        <dbReference type="ARBA" id="ARBA00000109"/>
    </source>
</evidence>
<dbReference type="InterPro" id="IPR011907">
    <property type="entry name" value="RNase_III"/>
</dbReference>
<dbReference type="Pfam" id="PF00035">
    <property type="entry name" value="dsrm"/>
    <property type="match status" value="1"/>
</dbReference>
<dbReference type="HAMAP" id="MF_00104">
    <property type="entry name" value="RNase_III"/>
    <property type="match status" value="1"/>
</dbReference>
<keyword evidence="11" id="KW-0677">Repeat</keyword>
<dbReference type="GO" id="GO:0031053">
    <property type="term" value="P:primary miRNA processing"/>
    <property type="evidence" value="ECO:0007669"/>
    <property type="project" value="TreeGrafter"/>
</dbReference>
<evidence type="ECO:0000256" key="12">
    <source>
        <dbReference type="ARBA" id="ARBA00022759"/>
    </source>
</evidence>
<gene>
    <name evidence="25" type="ORF">KP79_PYT04791</name>
</gene>
<evidence type="ECO:0000259" key="24">
    <source>
        <dbReference type="PROSITE" id="PS50142"/>
    </source>
</evidence>
<feature type="compositionally biased region" description="Low complexity" evidence="22">
    <location>
        <begin position="515"/>
        <end position="526"/>
    </location>
</feature>
<evidence type="ECO:0000256" key="20">
    <source>
        <dbReference type="ARBA" id="ARBA00083702"/>
    </source>
</evidence>
<evidence type="ECO:0000256" key="8">
    <source>
        <dbReference type="ARBA" id="ARBA00022517"/>
    </source>
</evidence>
<dbReference type="SMART" id="SM00535">
    <property type="entry name" value="RIBOc"/>
    <property type="match status" value="2"/>
</dbReference>
<dbReference type="SUPFAM" id="SSF69065">
    <property type="entry name" value="RNase III domain-like"/>
    <property type="match status" value="2"/>
</dbReference>
<organism evidence="25 26">
    <name type="scientific">Mizuhopecten yessoensis</name>
    <name type="common">Japanese scallop</name>
    <name type="synonym">Patinopecten yessoensis</name>
    <dbReference type="NCBI Taxonomy" id="6573"/>
    <lineage>
        <taxon>Eukaryota</taxon>
        <taxon>Metazoa</taxon>
        <taxon>Spiralia</taxon>
        <taxon>Lophotrochozoa</taxon>
        <taxon>Mollusca</taxon>
        <taxon>Bivalvia</taxon>
        <taxon>Autobranchia</taxon>
        <taxon>Pteriomorphia</taxon>
        <taxon>Pectinida</taxon>
        <taxon>Pectinoidea</taxon>
        <taxon>Pectinidae</taxon>
        <taxon>Mizuhopecten</taxon>
    </lineage>
</organism>
<feature type="compositionally biased region" description="Basic and acidic residues" evidence="22">
    <location>
        <begin position="221"/>
        <end position="265"/>
    </location>
</feature>
<feature type="region of interest" description="Disordered" evidence="22">
    <location>
        <begin position="181"/>
        <end position="443"/>
    </location>
</feature>
<evidence type="ECO:0000256" key="15">
    <source>
        <dbReference type="ARBA" id="ARBA00022884"/>
    </source>
</evidence>
<keyword evidence="10" id="KW-0479">Metal-binding</keyword>
<comment type="similarity">
    <text evidence="5">Belongs to the ribonuclease III family.</text>
</comment>
<evidence type="ECO:0000256" key="22">
    <source>
        <dbReference type="SAM" id="MobiDB-lite"/>
    </source>
</evidence>
<dbReference type="InterPro" id="IPR044442">
    <property type="entry name" value="RNAse_III_DSRM__animal"/>
</dbReference>
<comment type="caution">
    <text evidence="25">The sequence shown here is derived from an EMBL/GenBank/DDBJ whole genome shotgun (WGS) entry which is preliminary data.</text>
</comment>
<dbReference type="FunFam" id="3.30.160.20:FF:000012">
    <property type="entry name" value="Drosha ribonuclease III"/>
    <property type="match status" value="1"/>
</dbReference>
<keyword evidence="9" id="KW-0540">Nuclease</keyword>
<keyword evidence="17" id="KW-0539">Nucleus</keyword>
<dbReference type="PROSITE" id="PS50137">
    <property type="entry name" value="DS_RBD"/>
    <property type="match status" value="1"/>
</dbReference>
<dbReference type="SUPFAM" id="SSF54768">
    <property type="entry name" value="dsRNA-binding domain-like"/>
    <property type="match status" value="1"/>
</dbReference>
<comment type="catalytic activity">
    <reaction evidence="1">
        <text>Endonucleolytic cleavage to 5'-phosphomonoester.</text>
        <dbReference type="EC" id="3.1.26.3"/>
    </reaction>
</comment>
<evidence type="ECO:0000256" key="5">
    <source>
        <dbReference type="ARBA" id="ARBA00010183"/>
    </source>
</evidence>